<comment type="caution">
    <text evidence="1">The sequence shown here is derived from an EMBL/GenBank/DDBJ whole genome shotgun (WGS) entry which is preliminary data.</text>
</comment>
<evidence type="ECO:0000313" key="2">
    <source>
        <dbReference type="Proteomes" id="UP001258434"/>
    </source>
</evidence>
<gene>
    <name evidence="1" type="ORF">BFGS077_002912</name>
</gene>
<sequence length="44" mass="4755">MNRFNYIGMLAYVALSMSSCDDSFDVSSKADGVLAVSQEGFNTL</sequence>
<evidence type="ECO:0000313" key="1">
    <source>
        <dbReference type="EMBL" id="MDT6977608.1"/>
    </source>
</evidence>
<dbReference type="Proteomes" id="UP001258434">
    <property type="component" value="Unassembled WGS sequence"/>
</dbReference>
<proteinExistence type="predicted"/>
<dbReference type="EMBL" id="JAVFHL010000001">
    <property type="protein sequence ID" value="MDT6977608.1"/>
    <property type="molecule type" value="Genomic_DNA"/>
</dbReference>
<reference evidence="2" key="1">
    <citation type="submission" date="2023-07" db="EMBL/GenBank/DDBJ databases">
        <title>A gut symbiont ubiquitin homologue binds and inactivates peptidyl-prolyl isomerase to mediate the interbacterial arms race in the human gut.</title>
        <authorList>
            <person name="Jiang K."/>
            <person name="Li W."/>
            <person name="Tong M."/>
            <person name="Xu J."/>
            <person name="Chen Z."/>
            <person name="Yang Y."/>
            <person name="Zang Y."/>
            <person name="Jiao X."/>
            <person name="Liu C."/>
            <person name="Lim B."/>
            <person name="Jiang X."/>
            <person name="Wang J."/>
            <person name="Wu D."/>
            <person name="Wang M."/>
            <person name="Liu S.-J."/>
            <person name="Shao F."/>
            <person name="Gao X."/>
        </authorList>
    </citation>
    <scope>NUCLEOTIDE SEQUENCE [LARGE SCALE GENOMIC DNA]</scope>
    <source>
        <strain evidence="2">GS077</strain>
    </source>
</reference>
<accession>A0ABD5FYL8</accession>
<organism evidence="1 2">
    <name type="scientific">Bacteroides fragilis</name>
    <dbReference type="NCBI Taxonomy" id="817"/>
    <lineage>
        <taxon>Bacteria</taxon>
        <taxon>Pseudomonadati</taxon>
        <taxon>Bacteroidota</taxon>
        <taxon>Bacteroidia</taxon>
        <taxon>Bacteroidales</taxon>
        <taxon>Bacteroidaceae</taxon>
        <taxon>Bacteroides</taxon>
    </lineage>
</organism>
<protein>
    <submittedName>
        <fullName evidence="1">DUF1735 domain-containing protein</fullName>
    </submittedName>
</protein>
<name>A0ABD5FYL8_BACFG</name>
<dbReference type="AlphaFoldDB" id="A0ABD5FYL8"/>
<reference evidence="1 2" key="2">
    <citation type="submission" date="2023-08" db="EMBL/GenBank/DDBJ databases">
        <authorList>
            <person name="Du M."/>
            <person name="Liu C."/>
            <person name="Liu S.-J."/>
        </authorList>
    </citation>
    <scope>NUCLEOTIDE SEQUENCE [LARGE SCALE GENOMIC DNA]</scope>
    <source>
        <strain evidence="1 2">GS077</strain>
    </source>
</reference>
<dbReference type="PROSITE" id="PS51257">
    <property type="entry name" value="PROKAR_LIPOPROTEIN"/>
    <property type="match status" value="1"/>
</dbReference>